<evidence type="ECO:0000313" key="2">
    <source>
        <dbReference type="Proteomes" id="UP001240150"/>
    </source>
</evidence>
<evidence type="ECO:0000313" key="1">
    <source>
        <dbReference type="EMBL" id="WIM99842.1"/>
    </source>
</evidence>
<name>A0ABY8WQX0_9ACTN</name>
<dbReference type="Gene3D" id="1.10.1200.10">
    <property type="entry name" value="ACP-like"/>
    <property type="match status" value="1"/>
</dbReference>
<proteinExistence type="predicted"/>
<organism evidence="1 2">
    <name type="scientific">Actinoplanes oblitus</name>
    <dbReference type="NCBI Taxonomy" id="3040509"/>
    <lineage>
        <taxon>Bacteria</taxon>
        <taxon>Bacillati</taxon>
        <taxon>Actinomycetota</taxon>
        <taxon>Actinomycetes</taxon>
        <taxon>Micromonosporales</taxon>
        <taxon>Micromonosporaceae</taxon>
        <taxon>Actinoplanes</taxon>
    </lineage>
</organism>
<dbReference type="SUPFAM" id="SSF47336">
    <property type="entry name" value="ACP-like"/>
    <property type="match status" value="1"/>
</dbReference>
<reference evidence="1 2" key="1">
    <citation type="submission" date="2023-06" db="EMBL/GenBank/DDBJ databases">
        <authorList>
            <person name="Yushchuk O."/>
            <person name="Binda E."/>
            <person name="Ruckert-Reed C."/>
            <person name="Fedorenko V."/>
            <person name="Kalinowski J."/>
            <person name="Marinelli F."/>
        </authorList>
    </citation>
    <scope>NUCLEOTIDE SEQUENCE [LARGE SCALE GENOMIC DNA]</scope>
    <source>
        <strain evidence="1 2">NRRL 3884</strain>
    </source>
</reference>
<gene>
    <name evidence="1" type="ORF">ACTOB_003507</name>
</gene>
<accession>A0ABY8WQX0</accession>
<protein>
    <recommendedName>
        <fullName evidence="3">Carrier domain-containing protein</fullName>
    </recommendedName>
</protein>
<dbReference type="RefSeq" id="WP_284921281.1">
    <property type="nucleotide sequence ID" value="NZ_CP126980.1"/>
</dbReference>
<evidence type="ECO:0008006" key="3">
    <source>
        <dbReference type="Google" id="ProtNLM"/>
    </source>
</evidence>
<dbReference type="Proteomes" id="UP001240150">
    <property type="component" value="Chromosome"/>
</dbReference>
<dbReference type="EMBL" id="CP126980">
    <property type="protein sequence ID" value="WIM99842.1"/>
    <property type="molecule type" value="Genomic_DNA"/>
</dbReference>
<keyword evidence="2" id="KW-1185">Reference proteome</keyword>
<dbReference type="InterPro" id="IPR036736">
    <property type="entry name" value="ACP-like_sf"/>
</dbReference>
<sequence length="370" mass="40074">MSDPGAALGTVLAGLPADLFDCFQVNLALLADLRHGPGTHLRLGAVLDFRPRLDGGWWSVEPVQDAHLERSARLLGLQAGQRWSGCPADRVPELLGRREPLYVVADAYHLPWLPYAGHEHMPHSFLAGAHDGGVRVWDAYRNDTRYGPAVPGSWDLTEKELVAALGDTAEVIGFTGTALPEPRPAVTLDDPAAFVDAYADAPDRPAAFARLTLQTWLLARSRRLHAAFRGLDRAVPDHLAAWQGLAQQTYVAWRMVQRGRPAPQAPLRRLGELLRRDRTVFATRAAAGEPWRLPVAEAAASVLGLSVPAVLGGARFDTSAAYGSLRIVEIIEEIERSVGVELSADDLVPENLQDLAGLGRIVARAWAGHA</sequence>